<dbReference type="SUPFAM" id="SSF51197">
    <property type="entry name" value="Clavaminate synthase-like"/>
    <property type="match status" value="1"/>
</dbReference>
<accession>A0ABX7WSS5</accession>
<dbReference type="EMBL" id="CP072801">
    <property type="protein sequence ID" value="QTR45453.1"/>
    <property type="molecule type" value="Genomic_DNA"/>
</dbReference>
<dbReference type="RefSeq" id="WP_210221864.1">
    <property type="nucleotide sequence ID" value="NZ_CP072801.1"/>
</dbReference>
<proteinExistence type="predicted"/>
<sequence length="327" mass="37201">MAILKDPTIDKKGVEVENLLRALPQLADVNFWRGLNPSAAISNFHFVGQDVSNQVNAADIDAYTRQLQEERYFQSPVLLPEALTRTMRQCIEQVEQAGFPAIFALVYDVFYEGMGYLDSVIKEILGKNYRLIPNFWIYHIDSSEKGKGFEPHRDTEYTDTIDDNGLPTVLTLWVAVTDATPLNSCMYVLPANRDPDYAKAIHTLDKIPIKLFPLEDIRAIPAKAGSLSCWDQYLMHWGSRSSKYAKEPRISYAFYCQRGDIPPVDDAWIDLSLPLTFEHRLALVCRGLNKYSRLNLKSSEHTQPLQAFLEEKQAELVHSTEEKVSAP</sequence>
<keyword evidence="2" id="KW-1185">Reference proteome</keyword>
<evidence type="ECO:0000313" key="2">
    <source>
        <dbReference type="Proteomes" id="UP000672039"/>
    </source>
</evidence>
<keyword evidence="1" id="KW-0223">Dioxygenase</keyword>
<protein>
    <submittedName>
        <fullName evidence="1">Phytanoyl-CoA dioxygenase family protein</fullName>
    </submittedName>
</protein>
<dbReference type="PANTHER" id="PTHR20883:SF51">
    <property type="entry name" value="PHYTANOYL-COA HYDROXYLASE"/>
    <property type="match status" value="1"/>
</dbReference>
<dbReference type="InterPro" id="IPR008775">
    <property type="entry name" value="Phytyl_CoA_dOase-like"/>
</dbReference>
<dbReference type="GO" id="GO:0051213">
    <property type="term" value="F:dioxygenase activity"/>
    <property type="evidence" value="ECO:0007669"/>
    <property type="project" value="UniProtKB-KW"/>
</dbReference>
<dbReference type="Pfam" id="PF05721">
    <property type="entry name" value="PhyH"/>
    <property type="match status" value="1"/>
</dbReference>
<keyword evidence="1" id="KW-0560">Oxidoreductase</keyword>
<dbReference type="PANTHER" id="PTHR20883">
    <property type="entry name" value="PHYTANOYL-COA DIOXYGENASE DOMAIN CONTAINING 1"/>
    <property type="match status" value="1"/>
</dbReference>
<dbReference type="Proteomes" id="UP000672039">
    <property type="component" value="Chromosome"/>
</dbReference>
<name>A0ABX7WSS5_9GAMM</name>
<dbReference type="Gene3D" id="2.60.120.620">
    <property type="entry name" value="q2cbj1_9rhob like domain"/>
    <property type="match status" value="1"/>
</dbReference>
<evidence type="ECO:0000313" key="1">
    <source>
        <dbReference type="EMBL" id="QTR45453.1"/>
    </source>
</evidence>
<gene>
    <name evidence="1" type="ORF">J9253_15795</name>
</gene>
<reference evidence="1 2" key="1">
    <citation type="submission" date="2021-04" db="EMBL/GenBank/DDBJ databases">
        <title>Genomics, taxonomy and metabolism of representatives of sulfur bacteria of the genus Thiothrix: Thiothrix fructosivorans QT, Thiothrix unzii A1T and three new species, Thiothrix subterranea sp. nov., Thiothrix litoralis sp. nov. and 'Candidatus Thiothrix anitrata' sp. nov.</title>
        <authorList>
            <person name="Ravin N.V."/>
            <person name="Smolyakov D."/>
            <person name="Rudenko T.S."/>
            <person name="Mardanov A.V."/>
            <person name="Beletsky A.V."/>
            <person name="Markov N.D."/>
            <person name="Fomenkov A.I."/>
            <person name="Roberts R.J."/>
            <person name="Karnachuk O.V."/>
            <person name="Novikov A."/>
            <person name="Grabovich M.Y."/>
        </authorList>
    </citation>
    <scope>NUCLEOTIDE SEQUENCE [LARGE SCALE GENOMIC DNA]</scope>
    <source>
        <strain evidence="1 2">AS</strain>
    </source>
</reference>
<organism evidence="1 2">
    <name type="scientific">Thiothrix litoralis</name>
    <dbReference type="NCBI Taxonomy" id="2891210"/>
    <lineage>
        <taxon>Bacteria</taxon>
        <taxon>Pseudomonadati</taxon>
        <taxon>Pseudomonadota</taxon>
        <taxon>Gammaproteobacteria</taxon>
        <taxon>Thiotrichales</taxon>
        <taxon>Thiotrichaceae</taxon>
        <taxon>Thiothrix</taxon>
    </lineage>
</organism>